<keyword evidence="8" id="KW-0732">Signal</keyword>
<evidence type="ECO:0000313" key="10">
    <source>
        <dbReference type="EMBL" id="GGC74057.1"/>
    </source>
</evidence>
<protein>
    <submittedName>
        <fullName evidence="10">Amidase</fullName>
    </submittedName>
</protein>
<feature type="domain" description="L,D-TPase catalytic" evidence="9">
    <location>
        <begin position="198"/>
        <end position="386"/>
    </location>
</feature>
<dbReference type="Proteomes" id="UP000637002">
    <property type="component" value="Unassembled WGS sequence"/>
</dbReference>
<dbReference type="Pfam" id="PF03734">
    <property type="entry name" value="YkuD"/>
    <property type="match status" value="1"/>
</dbReference>
<organism evidence="10 11">
    <name type="scientific">Chelatococcus reniformis</name>
    <dbReference type="NCBI Taxonomy" id="1494448"/>
    <lineage>
        <taxon>Bacteria</taxon>
        <taxon>Pseudomonadati</taxon>
        <taxon>Pseudomonadota</taxon>
        <taxon>Alphaproteobacteria</taxon>
        <taxon>Hyphomicrobiales</taxon>
        <taxon>Chelatococcaceae</taxon>
        <taxon>Chelatococcus</taxon>
    </lineage>
</organism>
<sequence length="438" mass="47712">MLLKLRMPDFQPRFSLHASRALALGAIVAAPFATAVVAASPVSAQQLGGEQAEWSQPYDSAARSRVRRSSTPILSPATVDGTEQAITRYREIVASGGWQQVSPAAKLRLGSRGPAVATLRQRLIQSGDMQPTGGAAEVYDSYVEAGVKRFQARHGLNATGVLNNTTVVALNVPASTRLKQLETNLVRLRSFSGNLGQRYVIVNIPAALVETVENGQVATRHAAGVGKIDRQSPIMNAKITEINFNPFWTVPASIIRKDLIPKMQADPNYLTDNKIRIYSKDGSQIQPSQINWRSNEATNYMFRQDPGADLNSMGFVRINIPNPHGVYMHDTPAKGIFGDDFRFVSSGCVRVQNVRDYIAFLLKDTPGWDPERIAQAIDSGNRIDARLAEPVPTYWSYVTAWAGPDGMVQFRDDIYNRDGLGPAAAMAAAAADQVPAAH</sequence>
<proteinExistence type="inferred from homology"/>
<dbReference type="InterPro" id="IPR052905">
    <property type="entry name" value="LD-transpeptidase_YkuD-like"/>
</dbReference>
<evidence type="ECO:0000256" key="2">
    <source>
        <dbReference type="ARBA" id="ARBA00005992"/>
    </source>
</evidence>
<evidence type="ECO:0000256" key="8">
    <source>
        <dbReference type="SAM" id="SignalP"/>
    </source>
</evidence>
<evidence type="ECO:0000256" key="4">
    <source>
        <dbReference type="ARBA" id="ARBA00022960"/>
    </source>
</evidence>
<dbReference type="InterPro" id="IPR002477">
    <property type="entry name" value="Peptidoglycan-bd-like"/>
</dbReference>
<dbReference type="PANTHER" id="PTHR41533:SF1">
    <property type="entry name" value="L,D-TRANSPEPTIDASE YCBB-RELATED"/>
    <property type="match status" value="1"/>
</dbReference>
<dbReference type="InterPro" id="IPR005490">
    <property type="entry name" value="LD_TPept_cat_dom"/>
</dbReference>
<name>A0A916XIG4_9HYPH</name>
<keyword evidence="4 7" id="KW-0133">Cell shape</keyword>
<evidence type="ECO:0000256" key="1">
    <source>
        <dbReference type="ARBA" id="ARBA00004752"/>
    </source>
</evidence>
<comment type="similarity">
    <text evidence="2">Belongs to the YkuD family.</text>
</comment>
<dbReference type="GO" id="GO:0009252">
    <property type="term" value="P:peptidoglycan biosynthetic process"/>
    <property type="evidence" value="ECO:0007669"/>
    <property type="project" value="UniProtKB-KW"/>
</dbReference>
<keyword evidence="5 7" id="KW-0573">Peptidoglycan synthesis</keyword>
<accession>A0A916XIG4</accession>
<dbReference type="InterPro" id="IPR038063">
    <property type="entry name" value="Transpep_catalytic_dom"/>
</dbReference>
<dbReference type="GO" id="GO:0008360">
    <property type="term" value="P:regulation of cell shape"/>
    <property type="evidence" value="ECO:0007669"/>
    <property type="project" value="UniProtKB-UniRule"/>
</dbReference>
<dbReference type="InterPro" id="IPR036365">
    <property type="entry name" value="PGBD-like_sf"/>
</dbReference>
<feature type="active site" description="Proton donor/acceptor" evidence="7">
    <location>
        <position position="329"/>
    </location>
</feature>
<keyword evidence="11" id="KW-1185">Reference proteome</keyword>
<feature type="active site" description="Nucleophile" evidence="7">
    <location>
        <position position="348"/>
    </location>
</feature>
<reference evidence="10" key="1">
    <citation type="journal article" date="2014" name="Int. J. Syst. Evol. Microbiol.">
        <title>Complete genome sequence of Corynebacterium casei LMG S-19264T (=DSM 44701T), isolated from a smear-ripened cheese.</title>
        <authorList>
            <consortium name="US DOE Joint Genome Institute (JGI-PGF)"/>
            <person name="Walter F."/>
            <person name="Albersmeier A."/>
            <person name="Kalinowski J."/>
            <person name="Ruckert C."/>
        </authorList>
    </citation>
    <scope>NUCLEOTIDE SEQUENCE</scope>
    <source>
        <strain evidence="10">CGMCC 1.12919</strain>
    </source>
</reference>
<dbReference type="GO" id="GO:0004180">
    <property type="term" value="F:carboxypeptidase activity"/>
    <property type="evidence" value="ECO:0007669"/>
    <property type="project" value="UniProtKB-ARBA"/>
</dbReference>
<dbReference type="PROSITE" id="PS52029">
    <property type="entry name" value="LD_TPASE"/>
    <property type="match status" value="1"/>
</dbReference>
<evidence type="ECO:0000256" key="7">
    <source>
        <dbReference type="PROSITE-ProRule" id="PRU01373"/>
    </source>
</evidence>
<dbReference type="Gene3D" id="2.40.440.10">
    <property type="entry name" value="L,D-transpeptidase catalytic domain-like"/>
    <property type="match status" value="1"/>
</dbReference>
<dbReference type="SUPFAM" id="SSF47090">
    <property type="entry name" value="PGBD-like"/>
    <property type="match status" value="1"/>
</dbReference>
<feature type="signal peptide" evidence="8">
    <location>
        <begin position="1"/>
        <end position="35"/>
    </location>
</feature>
<dbReference type="Pfam" id="PF01471">
    <property type="entry name" value="PG_binding_1"/>
    <property type="match status" value="1"/>
</dbReference>
<comment type="caution">
    <text evidence="10">The sequence shown here is derived from an EMBL/GenBank/DDBJ whole genome shotgun (WGS) entry which is preliminary data.</text>
</comment>
<dbReference type="InterPro" id="IPR036366">
    <property type="entry name" value="PGBDSf"/>
</dbReference>
<dbReference type="SUPFAM" id="SSF141523">
    <property type="entry name" value="L,D-transpeptidase catalytic domain-like"/>
    <property type="match status" value="1"/>
</dbReference>
<feature type="chain" id="PRO_5037150374" evidence="8">
    <location>
        <begin position="36"/>
        <end position="438"/>
    </location>
</feature>
<keyword evidence="3" id="KW-0808">Transferase</keyword>
<dbReference type="RefSeq" id="WP_188610520.1">
    <property type="nucleotide sequence ID" value="NZ_BMGG01000006.1"/>
</dbReference>
<dbReference type="EMBL" id="BMGG01000006">
    <property type="protein sequence ID" value="GGC74057.1"/>
    <property type="molecule type" value="Genomic_DNA"/>
</dbReference>
<dbReference type="GO" id="GO:0071555">
    <property type="term" value="P:cell wall organization"/>
    <property type="evidence" value="ECO:0007669"/>
    <property type="project" value="UniProtKB-UniRule"/>
</dbReference>
<evidence type="ECO:0000313" key="11">
    <source>
        <dbReference type="Proteomes" id="UP000637002"/>
    </source>
</evidence>
<dbReference type="Gene3D" id="1.10.101.10">
    <property type="entry name" value="PGBD-like superfamily/PGBD"/>
    <property type="match status" value="1"/>
</dbReference>
<reference evidence="10" key="2">
    <citation type="submission" date="2020-09" db="EMBL/GenBank/DDBJ databases">
        <authorList>
            <person name="Sun Q."/>
            <person name="Zhou Y."/>
        </authorList>
    </citation>
    <scope>NUCLEOTIDE SEQUENCE</scope>
    <source>
        <strain evidence="10">CGMCC 1.12919</strain>
    </source>
</reference>
<evidence type="ECO:0000259" key="9">
    <source>
        <dbReference type="PROSITE" id="PS52029"/>
    </source>
</evidence>
<comment type="pathway">
    <text evidence="1 7">Cell wall biogenesis; peptidoglycan biosynthesis.</text>
</comment>
<dbReference type="PANTHER" id="PTHR41533">
    <property type="entry name" value="L,D-TRANSPEPTIDASE HI_1667-RELATED"/>
    <property type="match status" value="1"/>
</dbReference>
<dbReference type="GO" id="GO:0016740">
    <property type="term" value="F:transferase activity"/>
    <property type="evidence" value="ECO:0007669"/>
    <property type="project" value="UniProtKB-KW"/>
</dbReference>
<gene>
    <name evidence="10" type="ORF">GCM10010994_35530</name>
</gene>
<evidence type="ECO:0000256" key="5">
    <source>
        <dbReference type="ARBA" id="ARBA00022984"/>
    </source>
</evidence>
<evidence type="ECO:0000256" key="3">
    <source>
        <dbReference type="ARBA" id="ARBA00022679"/>
    </source>
</evidence>
<dbReference type="AlphaFoldDB" id="A0A916XIG4"/>
<dbReference type="CDD" id="cd16913">
    <property type="entry name" value="YkuD_like"/>
    <property type="match status" value="1"/>
</dbReference>
<evidence type="ECO:0000256" key="6">
    <source>
        <dbReference type="ARBA" id="ARBA00023316"/>
    </source>
</evidence>
<keyword evidence="6 7" id="KW-0961">Cell wall biogenesis/degradation</keyword>